<comment type="subcellular location">
    <subcellularLocation>
        <location evidence="1">Membrane</location>
        <topology evidence="1">Multi-pass membrane protein</topology>
    </subcellularLocation>
</comment>
<proteinExistence type="inferred from homology"/>
<keyword evidence="9" id="KW-1185">Reference proteome</keyword>
<evidence type="ECO:0000256" key="5">
    <source>
        <dbReference type="ARBA" id="ARBA00038359"/>
    </source>
</evidence>
<keyword evidence="2 6" id="KW-0812">Transmembrane</keyword>
<feature type="transmembrane region" description="Helical" evidence="6">
    <location>
        <begin position="146"/>
        <end position="169"/>
    </location>
</feature>
<evidence type="ECO:0000256" key="4">
    <source>
        <dbReference type="ARBA" id="ARBA00023136"/>
    </source>
</evidence>
<dbReference type="SUPFAM" id="SSF51905">
    <property type="entry name" value="FAD/NAD(P)-binding domain"/>
    <property type="match status" value="1"/>
</dbReference>
<evidence type="ECO:0000313" key="8">
    <source>
        <dbReference type="EMBL" id="KAF9740857.1"/>
    </source>
</evidence>
<dbReference type="Pfam" id="PF20684">
    <property type="entry name" value="Fung_rhodopsin"/>
    <property type="match status" value="1"/>
</dbReference>
<feature type="transmembrane region" description="Helical" evidence="6">
    <location>
        <begin position="60"/>
        <end position="83"/>
    </location>
</feature>
<evidence type="ECO:0000256" key="3">
    <source>
        <dbReference type="ARBA" id="ARBA00022989"/>
    </source>
</evidence>
<keyword evidence="3 6" id="KW-1133">Transmembrane helix</keyword>
<feature type="transmembrane region" description="Helical" evidence="6">
    <location>
        <begin position="104"/>
        <end position="126"/>
    </location>
</feature>
<dbReference type="GO" id="GO:0016020">
    <property type="term" value="C:membrane"/>
    <property type="evidence" value="ECO:0007669"/>
    <property type="project" value="UniProtKB-SubCell"/>
</dbReference>
<dbReference type="Gene3D" id="3.50.50.60">
    <property type="entry name" value="FAD/NAD(P)-binding domain"/>
    <property type="match status" value="1"/>
</dbReference>
<reference evidence="8" key="1">
    <citation type="journal article" date="2020" name="Mol. Plant Microbe Interact.">
        <title>Genome Sequence of the Biocontrol Agent Coniothyrium minitans strain Conio (IMI 134523).</title>
        <authorList>
            <person name="Patel D."/>
            <person name="Shittu T.A."/>
            <person name="Baroncelli R."/>
            <person name="Muthumeenakshi S."/>
            <person name="Osborne T.H."/>
            <person name="Janganan T.K."/>
            <person name="Sreenivasaprasad S."/>
        </authorList>
    </citation>
    <scope>NUCLEOTIDE SEQUENCE</scope>
    <source>
        <strain evidence="8">Conio</strain>
    </source>
</reference>
<feature type="transmembrane region" description="Helical" evidence="6">
    <location>
        <begin position="21"/>
        <end position="48"/>
    </location>
</feature>
<gene>
    <name evidence="8" type="ORF">PMIN01_00396</name>
</gene>
<dbReference type="Pfam" id="PF13450">
    <property type="entry name" value="NAD_binding_8"/>
    <property type="match status" value="1"/>
</dbReference>
<dbReference type="OrthoDB" id="5046242at2759"/>
<dbReference type="InterPro" id="IPR052337">
    <property type="entry name" value="SAT4-like"/>
</dbReference>
<feature type="transmembrane region" description="Helical" evidence="6">
    <location>
        <begin position="181"/>
        <end position="199"/>
    </location>
</feature>
<evidence type="ECO:0000259" key="7">
    <source>
        <dbReference type="Pfam" id="PF20684"/>
    </source>
</evidence>
<evidence type="ECO:0000256" key="6">
    <source>
        <dbReference type="SAM" id="Phobius"/>
    </source>
</evidence>
<comment type="caution">
    <text evidence="8">The sequence shown here is derived from an EMBL/GenBank/DDBJ whole genome shotgun (WGS) entry which is preliminary data.</text>
</comment>
<dbReference type="InterPro" id="IPR036188">
    <property type="entry name" value="FAD/NAD-bd_sf"/>
</dbReference>
<dbReference type="PANTHER" id="PTHR33048">
    <property type="entry name" value="PTH11-LIKE INTEGRAL MEMBRANE PROTEIN (AFU_ORTHOLOGUE AFUA_5G11245)"/>
    <property type="match status" value="1"/>
</dbReference>
<feature type="domain" description="Rhodopsin" evidence="7">
    <location>
        <begin position="72"/>
        <end position="243"/>
    </location>
</feature>
<dbReference type="Gene3D" id="1.10.405.20">
    <property type="match status" value="1"/>
</dbReference>
<dbReference type="PANTHER" id="PTHR33048:SF129">
    <property type="entry name" value="INTEGRAL MEMBRANE PROTEIN-RELATED"/>
    <property type="match status" value="1"/>
</dbReference>
<evidence type="ECO:0000313" key="9">
    <source>
        <dbReference type="Proteomes" id="UP000756921"/>
    </source>
</evidence>
<accession>A0A9P6KVW7</accession>
<dbReference type="PRINTS" id="PR00419">
    <property type="entry name" value="ADXRDTASE"/>
</dbReference>
<dbReference type="EMBL" id="WJXW01000001">
    <property type="protein sequence ID" value="KAF9740857.1"/>
    <property type="molecule type" value="Genomic_DNA"/>
</dbReference>
<organism evidence="8 9">
    <name type="scientific">Paraphaeosphaeria minitans</name>
    <dbReference type="NCBI Taxonomy" id="565426"/>
    <lineage>
        <taxon>Eukaryota</taxon>
        <taxon>Fungi</taxon>
        <taxon>Dikarya</taxon>
        <taxon>Ascomycota</taxon>
        <taxon>Pezizomycotina</taxon>
        <taxon>Dothideomycetes</taxon>
        <taxon>Pleosporomycetidae</taxon>
        <taxon>Pleosporales</taxon>
        <taxon>Massarineae</taxon>
        <taxon>Didymosphaeriaceae</taxon>
        <taxon>Paraphaeosphaeria</taxon>
    </lineage>
</organism>
<keyword evidence="4 6" id="KW-0472">Membrane</keyword>
<dbReference type="AlphaFoldDB" id="A0A9P6KVW7"/>
<dbReference type="Gene3D" id="3.30.70.1990">
    <property type="match status" value="1"/>
</dbReference>
<name>A0A9P6KVW7_9PLEO</name>
<evidence type="ECO:0000256" key="2">
    <source>
        <dbReference type="ARBA" id="ARBA00022692"/>
    </source>
</evidence>
<sequence length="1183" mass="130869">MRFPPAEVRAHWPKPNYVDPVVRGPGLLIVELTLVPIALICVILRLWIRIGWLHKSWWDDYLMVAAMASMAGQTLFVLASSFVKMSILVSYFRVAPNKSTFRKLVWVTLGIVVAAFLTFLIALWLQCIYWDLLAGDGDCIPEGPPLVTQTVVNVVTDFMIYALPIPTLFSLSLPMIQRIGLVVLFSVGGVIVVAGSFRAYWVHYVLYETYDATWYGYEIWLWTAIETNVGVICGCIPALKPLLFPSRARATGSKYANGSTHSRRKEKVTPVLDQVEMDTRKLTETDSRPGTATAHVQISHGFRPMSGATDKSRFDCDIEQQKTLAGRSFGRKLWFCGNDIPSYGVSEGVWRSISIQNHVDSLLFRSWFVFDFALTLPSGRDFLSASQRVIKQAQPRHGYFVQSQSLRSSAMSASCLLAVPDGATAFAFSLSPFSSPFSTSVLMMSFHHHIVFLSSCRLTSLLVVAIRVGKIEAGGLGELAFGFVGASGASVAQLERPQLAEHASDNSTHSPCDSYEGFKHHPSIWRRWNPKRRAVPGLKLACLGTRQSALAFACTSSLSSCIMASAVQLYTASRYQSPRLTAGSNVPQYEPAVLEQKTAPGPWNVMSKPKASVREEPPSQLSLTVTFPPSGCPVEPCNPRNGVDAGSNLSFSAPQSNQCQRTVQPKVNTSSKAYTQGRGPCMQLQYKLQVRRCVTVAPHLSIFKMQYSMKCSLALPVLVCLCLTVSALPTRPPKAPVCIIGGGPAGLTAAARLDAKGIESIVFEKQAAVGGKCQSYYDDEGIFHPLGAAFFSNASYPETLKVINESGVSIEEFALAGAREQFRFNITTGAIDAVPALSTQTLQLVAAEVPRYIQLWNRDFAPISATNYKKGVPDSLTVSGQQWFKTNNFTVLPQLLVNPIALYGYGDIRVVPALYILQYFTPDILTGFLGQHNVYYTDFHKIWVEWLKKKGCKAKINLSHEVRCIDRSGKNPIIKYTAPKPYSNFYRWGKQECDSLIFAFPPSITNLERMGLDLTEEEHDVFSEVVTHNYYSSAVEFELPFGVSYVANSSNSSVPPPNNMEPVAVLRLNAVSNVSTSWSWGKDNVYESESTARDILQTTLSKINKDPRNMTAQSEPVDSDEIKAFRKWDYFPHFGSEALRNGAYGYLNRLQGCNKSFWASGLGGMEIVEWAIRAGQDVVDTYY</sequence>
<evidence type="ECO:0000256" key="1">
    <source>
        <dbReference type="ARBA" id="ARBA00004141"/>
    </source>
</evidence>
<dbReference type="Proteomes" id="UP000756921">
    <property type="component" value="Unassembled WGS sequence"/>
</dbReference>
<protein>
    <recommendedName>
        <fullName evidence="7">Rhodopsin domain-containing protein</fullName>
    </recommendedName>
</protein>
<dbReference type="InterPro" id="IPR049326">
    <property type="entry name" value="Rhodopsin_dom_fungi"/>
</dbReference>
<comment type="similarity">
    <text evidence="5">Belongs to the SAT4 family.</text>
</comment>